<name>A0AAX2QA47_9HYPH</name>
<dbReference type="Pfam" id="PF20240">
    <property type="entry name" value="DUF6597"/>
    <property type="match status" value="1"/>
</dbReference>
<dbReference type="InterPro" id="IPR046532">
    <property type="entry name" value="DUF6597"/>
</dbReference>
<dbReference type="RefSeq" id="WP_425375676.1">
    <property type="nucleotide sequence ID" value="NZ_SMBI01000031.1"/>
</dbReference>
<dbReference type="AlphaFoldDB" id="A0AAX2QA47"/>
<comment type="caution">
    <text evidence="2">The sequence shown here is derived from an EMBL/GenBank/DDBJ whole genome shotgun (WGS) entry which is preliminary data.</text>
</comment>
<dbReference type="Proteomes" id="UP000295021">
    <property type="component" value="Unassembled WGS sequence"/>
</dbReference>
<accession>A0AAX2QA47</accession>
<dbReference type="EMBL" id="SMBI01000031">
    <property type="protein sequence ID" value="TCU12717.1"/>
    <property type="molecule type" value="Genomic_DNA"/>
</dbReference>
<organism evidence="2 3">
    <name type="scientific">Rhizobium laguerreae</name>
    <dbReference type="NCBI Taxonomy" id="1076926"/>
    <lineage>
        <taxon>Bacteria</taxon>
        <taxon>Pseudomonadati</taxon>
        <taxon>Pseudomonadota</taxon>
        <taxon>Alphaproteobacteria</taxon>
        <taxon>Hyphomicrobiales</taxon>
        <taxon>Rhizobiaceae</taxon>
        <taxon>Rhizobium/Agrobacterium group</taxon>
        <taxon>Rhizobium</taxon>
    </lineage>
</organism>
<reference evidence="2 3" key="1">
    <citation type="submission" date="2019-03" db="EMBL/GenBank/DDBJ databases">
        <title>Genomic Encyclopedia of Type Strains, Phase IV (KMG-V): Genome sequencing to study the core and pangenomes of soil and plant-associated prokaryotes.</title>
        <authorList>
            <person name="Whitman W."/>
        </authorList>
    </citation>
    <scope>NUCLEOTIDE SEQUENCE [LARGE SCALE GENOMIC DNA]</scope>
    <source>
        <strain evidence="2 3">FB403</strain>
    </source>
</reference>
<proteinExistence type="predicted"/>
<evidence type="ECO:0000259" key="1">
    <source>
        <dbReference type="Pfam" id="PF20240"/>
    </source>
</evidence>
<evidence type="ECO:0000313" key="3">
    <source>
        <dbReference type="Proteomes" id="UP000295021"/>
    </source>
</evidence>
<evidence type="ECO:0000313" key="2">
    <source>
        <dbReference type="EMBL" id="TCU12717.1"/>
    </source>
</evidence>
<sequence length="214" mass="23070">MLKNFSLSYCEFRPPAELATHVACTWCNLSRAVVGAPAQAIIPDGCADIIVFGDEAPHIAAPARTTQWVNPPPVGTLISGIRFRPGAVRRILGCDAIELPDWSVELEAVCGRRSWPLLAELRAAGRSDARRRAALAGWARHQLDQNTEADHLVLRAGAMLTRAAADVAAPYCHAAARTRPCPPRLRGGLCGPIAHDAGISRHHWFNAWPLSVGV</sequence>
<gene>
    <name evidence="2" type="ORF">EV131_1315</name>
</gene>
<protein>
    <recommendedName>
        <fullName evidence="1">DUF6597 domain-containing protein</fullName>
    </recommendedName>
</protein>
<feature type="domain" description="DUF6597" evidence="1">
    <location>
        <begin position="11"/>
        <end position="102"/>
    </location>
</feature>